<feature type="region of interest" description="Disordered" evidence="1">
    <location>
        <begin position="303"/>
        <end position="390"/>
    </location>
</feature>
<proteinExistence type="predicted"/>
<feature type="region of interest" description="Disordered" evidence="1">
    <location>
        <begin position="137"/>
        <end position="170"/>
    </location>
</feature>
<feature type="region of interest" description="Disordered" evidence="1">
    <location>
        <begin position="462"/>
        <end position="496"/>
    </location>
</feature>
<dbReference type="HOGENOM" id="CLU_032937_0_0_1"/>
<feature type="transmembrane region" description="Helical" evidence="2">
    <location>
        <begin position="195"/>
        <end position="218"/>
    </location>
</feature>
<keyword evidence="2" id="KW-1133">Transmembrane helix</keyword>
<dbReference type="EMBL" id="KL197710">
    <property type="protein sequence ID" value="KDQ63137.1"/>
    <property type="molecule type" value="Genomic_DNA"/>
</dbReference>
<dbReference type="Proteomes" id="UP000027265">
    <property type="component" value="Unassembled WGS sequence"/>
</dbReference>
<dbReference type="InParanoid" id="A0A067QHZ3"/>
<feature type="region of interest" description="Disordered" evidence="1">
    <location>
        <begin position="83"/>
        <end position="118"/>
    </location>
</feature>
<dbReference type="OrthoDB" id="2756128at2759"/>
<feature type="compositionally biased region" description="Polar residues" evidence="1">
    <location>
        <begin position="360"/>
        <end position="377"/>
    </location>
</feature>
<feature type="compositionally biased region" description="Low complexity" evidence="1">
    <location>
        <begin position="143"/>
        <end position="168"/>
    </location>
</feature>
<accession>A0A067QHZ3</accession>
<protein>
    <submittedName>
        <fullName evidence="3">Uncharacterized protein</fullName>
    </submittedName>
</protein>
<feature type="compositionally biased region" description="Basic and acidic residues" evidence="1">
    <location>
        <begin position="87"/>
        <end position="100"/>
    </location>
</feature>
<feature type="region of interest" description="Disordered" evidence="1">
    <location>
        <begin position="226"/>
        <end position="245"/>
    </location>
</feature>
<organism evidence="3 4">
    <name type="scientific">Jaapia argillacea MUCL 33604</name>
    <dbReference type="NCBI Taxonomy" id="933084"/>
    <lineage>
        <taxon>Eukaryota</taxon>
        <taxon>Fungi</taxon>
        <taxon>Dikarya</taxon>
        <taxon>Basidiomycota</taxon>
        <taxon>Agaricomycotina</taxon>
        <taxon>Agaricomycetes</taxon>
        <taxon>Agaricomycetidae</taxon>
        <taxon>Jaapiales</taxon>
        <taxon>Jaapiaceae</taxon>
        <taxon>Jaapia</taxon>
    </lineage>
</organism>
<sequence length="595" mass="64423">MAKPSIASPSSSSSNRSTRASKSSAHRHRSPAIYHPSPGVLTFLASLVWSSSTATGRPIPTEPPALRFLYPFDNDSFAILESPPLHRSAESPNLDRRRFDFPNGPRKRTNVADQYEQGPDGRWRRVNEWSLYGSTVRRTPVGTDPTSSDTAVSTTPTSSSAPAYSTSPIPMSDPDILNSLPQGWKPIDSKDRPTAIITVLSLLIAGIIIAIIACAVFWRKKRRLAPTKDPEKHLRRNSGGEVEGLDQENWEEVKRFRSQKKLWARATARWKANARQSARRRRRLGMRSGDHQSVVSVVLNDDAESEAPPSNSAVSSSAPVDLQPTTPTQLVVEDRSNSEVAGPSVSLPAPMPLPPAYPSDTQMHRNNTPPEDTGSSISPPPPIDTKLSSPPPFVENPLPSSHLSASAHVATDDKTVLAHMVSLASAPPTNEDCCQGSSSDVPPLVPPYIDEDFEQLPAEVLGTPPPLASVAGPSTLPPAGRSPFPPPPEKSQHFHHSDCYEYLYESDILGAEAEIEPSAPPFDAYPSDPALEPDDTLPSAPPLQLDDELPLPSAPDLELDGTTEDPRSRRDEEEERQGIGVPVSALEANLPSYSP</sequence>
<feature type="compositionally biased region" description="Pro residues" evidence="1">
    <location>
        <begin position="378"/>
        <end position="390"/>
    </location>
</feature>
<feature type="compositionally biased region" description="Low complexity" evidence="1">
    <location>
        <begin position="1"/>
        <end position="23"/>
    </location>
</feature>
<gene>
    <name evidence="3" type="ORF">JAAARDRAFT_53364</name>
</gene>
<evidence type="ECO:0000256" key="1">
    <source>
        <dbReference type="SAM" id="MobiDB-lite"/>
    </source>
</evidence>
<reference evidence="4" key="1">
    <citation type="journal article" date="2014" name="Proc. Natl. Acad. Sci. U.S.A.">
        <title>Extensive sampling of basidiomycete genomes demonstrates inadequacy of the white-rot/brown-rot paradigm for wood decay fungi.</title>
        <authorList>
            <person name="Riley R."/>
            <person name="Salamov A.A."/>
            <person name="Brown D.W."/>
            <person name="Nagy L.G."/>
            <person name="Floudas D."/>
            <person name="Held B.W."/>
            <person name="Levasseur A."/>
            <person name="Lombard V."/>
            <person name="Morin E."/>
            <person name="Otillar R."/>
            <person name="Lindquist E.A."/>
            <person name="Sun H."/>
            <person name="LaButti K.M."/>
            <person name="Schmutz J."/>
            <person name="Jabbour D."/>
            <person name="Luo H."/>
            <person name="Baker S.E."/>
            <person name="Pisabarro A.G."/>
            <person name="Walton J.D."/>
            <person name="Blanchette R.A."/>
            <person name="Henrissat B."/>
            <person name="Martin F."/>
            <person name="Cullen D."/>
            <person name="Hibbett D.S."/>
            <person name="Grigoriev I.V."/>
        </authorList>
    </citation>
    <scope>NUCLEOTIDE SEQUENCE [LARGE SCALE GENOMIC DNA]</scope>
    <source>
        <strain evidence="4">MUCL 33604</strain>
    </source>
</reference>
<feature type="compositionally biased region" description="Low complexity" evidence="1">
    <location>
        <begin position="306"/>
        <end position="320"/>
    </location>
</feature>
<keyword evidence="2" id="KW-0812">Transmembrane</keyword>
<keyword evidence="4" id="KW-1185">Reference proteome</keyword>
<evidence type="ECO:0000256" key="2">
    <source>
        <dbReference type="SAM" id="Phobius"/>
    </source>
</evidence>
<keyword evidence="2" id="KW-0472">Membrane</keyword>
<dbReference type="AlphaFoldDB" id="A0A067QHZ3"/>
<evidence type="ECO:0000313" key="3">
    <source>
        <dbReference type="EMBL" id="KDQ63137.1"/>
    </source>
</evidence>
<evidence type="ECO:0000313" key="4">
    <source>
        <dbReference type="Proteomes" id="UP000027265"/>
    </source>
</evidence>
<feature type="region of interest" description="Disordered" evidence="1">
    <location>
        <begin position="511"/>
        <end position="595"/>
    </location>
</feature>
<name>A0A067QHZ3_9AGAM</name>
<feature type="region of interest" description="Disordered" evidence="1">
    <location>
        <begin position="274"/>
        <end position="293"/>
    </location>
</feature>
<feature type="region of interest" description="Disordered" evidence="1">
    <location>
        <begin position="1"/>
        <end position="35"/>
    </location>
</feature>